<evidence type="ECO:0000313" key="2">
    <source>
        <dbReference type="EMBL" id="MBU2689940.1"/>
    </source>
</evidence>
<dbReference type="NCBIfam" id="NF047593">
    <property type="entry name" value="IS66_ISAeme5_TnpA"/>
    <property type="match status" value="1"/>
</dbReference>
<proteinExistence type="predicted"/>
<evidence type="ECO:0000256" key="1">
    <source>
        <dbReference type="SAM" id="MobiDB-lite"/>
    </source>
</evidence>
<reference evidence="2" key="1">
    <citation type="submission" date="2021-05" db="EMBL/GenBank/DDBJ databases">
        <title>Energy efficiency and biological interactions define the core microbiome of deep oligotrophic groundwater.</title>
        <authorList>
            <person name="Mehrshad M."/>
            <person name="Lopez-Fernandez M."/>
            <person name="Bell E."/>
            <person name="Bernier-Latmani R."/>
            <person name="Bertilsson S."/>
            <person name="Dopson M."/>
        </authorList>
    </citation>
    <scope>NUCLEOTIDE SEQUENCE</scope>
    <source>
        <strain evidence="2">Modern_marine.mb.64</strain>
    </source>
</reference>
<evidence type="ECO:0000313" key="3">
    <source>
        <dbReference type="Proteomes" id="UP000777784"/>
    </source>
</evidence>
<feature type="region of interest" description="Disordered" evidence="1">
    <location>
        <begin position="48"/>
        <end position="78"/>
    </location>
</feature>
<dbReference type="Proteomes" id="UP000777784">
    <property type="component" value="Unassembled WGS sequence"/>
</dbReference>
<evidence type="ECO:0008006" key="4">
    <source>
        <dbReference type="Google" id="ProtNLM"/>
    </source>
</evidence>
<organism evidence="2 3">
    <name type="scientific">Eiseniibacteriota bacterium</name>
    <dbReference type="NCBI Taxonomy" id="2212470"/>
    <lineage>
        <taxon>Bacteria</taxon>
        <taxon>Candidatus Eiseniibacteriota</taxon>
    </lineage>
</organism>
<dbReference type="AlphaFoldDB" id="A0A948RSA2"/>
<protein>
    <recommendedName>
        <fullName evidence="4">IS66 family insertion sequence element accessory protein TnpB</fullName>
    </recommendedName>
</protein>
<accession>A0A948RSA2</accession>
<gene>
    <name evidence="2" type="ORF">KJ970_03365</name>
</gene>
<name>A0A948RSA2_UNCEI</name>
<comment type="caution">
    <text evidence="2">The sequence shown here is derived from an EMBL/GenBank/DDBJ whole genome shotgun (WGS) entry which is preliminary data.</text>
</comment>
<sequence>MNRSQEMQLVFKRWQESGLSLRAFGQQEEISYSKLMYWRRRFRNGESHSQEEAKGADSQPDPWVPIHLVSSSKHHDPTPEGYEIQISNGLIVRIVSGFDAVELRWLIMVLAAC</sequence>
<dbReference type="EMBL" id="JAHJDP010000020">
    <property type="protein sequence ID" value="MBU2689940.1"/>
    <property type="molecule type" value="Genomic_DNA"/>
</dbReference>